<organism evidence="1 2">
    <name type="scientific">Pocillopora damicornis</name>
    <name type="common">Cauliflower coral</name>
    <name type="synonym">Millepora damicornis</name>
    <dbReference type="NCBI Taxonomy" id="46731"/>
    <lineage>
        <taxon>Eukaryota</taxon>
        <taxon>Metazoa</taxon>
        <taxon>Cnidaria</taxon>
        <taxon>Anthozoa</taxon>
        <taxon>Hexacorallia</taxon>
        <taxon>Scleractinia</taxon>
        <taxon>Astrocoeniina</taxon>
        <taxon>Pocilloporidae</taxon>
        <taxon>Pocillopora</taxon>
    </lineage>
</organism>
<sequence length="87" mass="9304">MSIPIVAVSTGFSNVEVSLLKKKCKFSVTPANIPATEIIANVESAVRPLNAEQGAFNNILQHADPPKPNITTELCDALKSLKEDNSI</sequence>
<comment type="caution">
    <text evidence="1">The sequence shown here is derived from an EMBL/GenBank/DDBJ whole genome shotgun (WGS) entry which is preliminary data.</text>
</comment>
<evidence type="ECO:0000313" key="2">
    <source>
        <dbReference type="Proteomes" id="UP000275408"/>
    </source>
</evidence>
<proteinExistence type="predicted"/>
<dbReference type="EMBL" id="RCHS01001489">
    <property type="protein sequence ID" value="RMX53226.1"/>
    <property type="molecule type" value="Genomic_DNA"/>
</dbReference>
<accession>A0A3M6UHX7</accession>
<reference evidence="1 2" key="1">
    <citation type="journal article" date="2018" name="Sci. Rep.">
        <title>Comparative analysis of the Pocillopora damicornis genome highlights role of immune system in coral evolution.</title>
        <authorList>
            <person name="Cunning R."/>
            <person name="Bay R.A."/>
            <person name="Gillette P."/>
            <person name="Baker A.C."/>
            <person name="Traylor-Knowles N."/>
        </authorList>
    </citation>
    <scope>NUCLEOTIDE SEQUENCE [LARGE SCALE GENOMIC DNA]</scope>
    <source>
        <strain evidence="1">RSMAS</strain>
        <tissue evidence="1">Whole animal</tissue>
    </source>
</reference>
<dbReference type="AlphaFoldDB" id="A0A3M6UHX7"/>
<protein>
    <submittedName>
        <fullName evidence="1">Uncharacterized protein</fullName>
    </submittedName>
</protein>
<dbReference type="Proteomes" id="UP000275408">
    <property type="component" value="Unassembled WGS sequence"/>
</dbReference>
<name>A0A3M6UHX7_POCDA</name>
<evidence type="ECO:0000313" key="1">
    <source>
        <dbReference type="EMBL" id="RMX53226.1"/>
    </source>
</evidence>
<gene>
    <name evidence="1" type="ORF">pdam_00016513</name>
</gene>
<keyword evidence="2" id="KW-1185">Reference proteome</keyword>